<proteinExistence type="predicted"/>
<dbReference type="EMBL" id="CCYD01000286">
    <property type="protein sequence ID" value="CEG37380.1"/>
    <property type="molecule type" value="Genomic_DNA"/>
</dbReference>
<evidence type="ECO:0000313" key="1">
    <source>
        <dbReference type="EMBL" id="CEG37380.1"/>
    </source>
</evidence>
<dbReference type="AlphaFoldDB" id="A0A0P1AAK4"/>
<name>A0A0P1AAK4_PLAHL</name>
<keyword evidence="2" id="KW-1185">Reference proteome</keyword>
<evidence type="ECO:0000313" key="2">
    <source>
        <dbReference type="Proteomes" id="UP000054928"/>
    </source>
</evidence>
<organism evidence="1 2">
    <name type="scientific">Plasmopara halstedii</name>
    <name type="common">Downy mildew of sunflower</name>
    <dbReference type="NCBI Taxonomy" id="4781"/>
    <lineage>
        <taxon>Eukaryota</taxon>
        <taxon>Sar</taxon>
        <taxon>Stramenopiles</taxon>
        <taxon>Oomycota</taxon>
        <taxon>Peronosporomycetes</taxon>
        <taxon>Peronosporales</taxon>
        <taxon>Peronosporaceae</taxon>
        <taxon>Plasmopara</taxon>
    </lineage>
</organism>
<protein>
    <submittedName>
        <fullName evidence="1">Uncharacterized protein</fullName>
    </submittedName>
</protein>
<accession>A0A0P1AAK4</accession>
<dbReference type="GeneID" id="36400029"/>
<dbReference type="Proteomes" id="UP000054928">
    <property type="component" value="Unassembled WGS sequence"/>
</dbReference>
<reference evidence="2" key="1">
    <citation type="submission" date="2014-09" db="EMBL/GenBank/DDBJ databases">
        <authorList>
            <person name="Sharma Rahul"/>
            <person name="Thines Marco"/>
        </authorList>
    </citation>
    <scope>NUCLEOTIDE SEQUENCE [LARGE SCALE GENOMIC DNA]</scope>
</reference>
<sequence>MDTAENIGFHKSRIRGARQLPSSLTISKIKGKTITSEALDLVSGEQDTL</sequence>
<dbReference type="RefSeq" id="XP_024573749.1">
    <property type="nucleotide sequence ID" value="XM_024722699.1"/>
</dbReference>